<organism evidence="1">
    <name type="scientific">viral metagenome</name>
    <dbReference type="NCBI Taxonomy" id="1070528"/>
    <lineage>
        <taxon>unclassified sequences</taxon>
        <taxon>metagenomes</taxon>
        <taxon>organismal metagenomes</taxon>
    </lineage>
</organism>
<gene>
    <name evidence="2" type="ORF">MM415A00148_0009</name>
    <name evidence="1" type="ORF">MM415B00245_0042</name>
</gene>
<sequence>MGTMIFYMISETGAVTTNDKEMAAKMEHVGYCRCTLAEYRAQMCKISKADALAEIDKSGISLTRPAIIVDGSHT</sequence>
<evidence type="ECO:0000313" key="2">
    <source>
        <dbReference type="EMBL" id="QJA84791.1"/>
    </source>
</evidence>
<protein>
    <submittedName>
        <fullName evidence="1">Uncharacterized protein</fullName>
    </submittedName>
</protein>
<proteinExistence type="predicted"/>
<dbReference type="AlphaFoldDB" id="A0A6M3JBY0"/>
<name>A0A6M3JBY0_9ZZZZ</name>
<evidence type="ECO:0000313" key="1">
    <source>
        <dbReference type="EMBL" id="QJA67336.1"/>
    </source>
</evidence>
<dbReference type="EMBL" id="MT141569">
    <property type="protein sequence ID" value="QJA67336.1"/>
    <property type="molecule type" value="Genomic_DNA"/>
</dbReference>
<dbReference type="EMBL" id="MT142535">
    <property type="protein sequence ID" value="QJA84791.1"/>
    <property type="molecule type" value="Genomic_DNA"/>
</dbReference>
<reference evidence="1" key="1">
    <citation type="submission" date="2020-03" db="EMBL/GenBank/DDBJ databases">
        <title>The deep terrestrial virosphere.</title>
        <authorList>
            <person name="Holmfeldt K."/>
            <person name="Nilsson E."/>
            <person name="Simone D."/>
            <person name="Lopez-Fernandez M."/>
            <person name="Wu X."/>
            <person name="de Brujin I."/>
            <person name="Lundin D."/>
            <person name="Andersson A."/>
            <person name="Bertilsson S."/>
            <person name="Dopson M."/>
        </authorList>
    </citation>
    <scope>NUCLEOTIDE SEQUENCE</scope>
    <source>
        <strain evidence="2">MM415A00148</strain>
        <strain evidence="1">MM415B00245</strain>
    </source>
</reference>
<accession>A0A6M3JBY0</accession>